<dbReference type="FunFam" id="3.10.129.10:FF:000014">
    <property type="entry name" value="Acyl-[acyl-carrier-protein] hydrolase"/>
    <property type="match status" value="1"/>
</dbReference>
<dbReference type="InterPro" id="IPR049427">
    <property type="entry name" value="Acyl-ACP_TE_C"/>
</dbReference>
<dbReference type="PANTHER" id="PTHR31727:SF6">
    <property type="entry name" value="OLEOYL-ACYL CARRIER PROTEIN THIOESTERASE 1, CHLOROPLASTIC"/>
    <property type="match status" value="1"/>
</dbReference>
<evidence type="ECO:0000256" key="6">
    <source>
        <dbReference type="ARBA" id="ARBA00022801"/>
    </source>
</evidence>
<dbReference type="SUPFAM" id="SSF54637">
    <property type="entry name" value="Thioesterase/thiol ester dehydrase-isomerase"/>
    <property type="match status" value="3"/>
</dbReference>
<evidence type="ECO:0000256" key="4">
    <source>
        <dbReference type="ARBA" id="ARBA00022528"/>
    </source>
</evidence>
<feature type="region of interest" description="Disordered" evidence="12">
    <location>
        <begin position="413"/>
        <end position="560"/>
    </location>
</feature>
<comment type="caution">
    <text evidence="15">The sequence shown here is derived from an EMBL/GenBank/DDBJ whole genome shotgun (WGS) entry which is preliminary data.</text>
</comment>
<reference evidence="15 16" key="1">
    <citation type="journal article" date="2018" name="Mol. Plant">
        <title>The genome of Artemisia annua provides insight into the evolution of Asteraceae family and artemisinin biosynthesis.</title>
        <authorList>
            <person name="Shen Q."/>
            <person name="Zhang L."/>
            <person name="Liao Z."/>
            <person name="Wang S."/>
            <person name="Yan T."/>
            <person name="Shi P."/>
            <person name="Liu M."/>
            <person name="Fu X."/>
            <person name="Pan Q."/>
            <person name="Wang Y."/>
            <person name="Lv Z."/>
            <person name="Lu X."/>
            <person name="Zhang F."/>
            <person name="Jiang W."/>
            <person name="Ma Y."/>
            <person name="Chen M."/>
            <person name="Hao X."/>
            <person name="Li L."/>
            <person name="Tang Y."/>
            <person name="Lv G."/>
            <person name="Zhou Y."/>
            <person name="Sun X."/>
            <person name="Brodelius P.E."/>
            <person name="Rose J.K.C."/>
            <person name="Tang K."/>
        </authorList>
    </citation>
    <scope>NUCLEOTIDE SEQUENCE [LARGE SCALE GENOMIC DNA]</scope>
    <source>
        <strain evidence="16">cv. Huhao1</strain>
        <tissue evidence="15">Leaf</tissue>
    </source>
</reference>
<dbReference type="InterPro" id="IPR045023">
    <property type="entry name" value="FATA/B"/>
</dbReference>
<evidence type="ECO:0000313" key="15">
    <source>
        <dbReference type="EMBL" id="PWA50578.1"/>
    </source>
</evidence>
<evidence type="ECO:0000256" key="12">
    <source>
        <dbReference type="SAM" id="MobiDB-lite"/>
    </source>
</evidence>
<evidence type="ECO:0000259" key="13">
    <source>
        <dbReference type="Pfam" id="PF01643"/>
    </source>
</evidence>
<feature type="compositionally biased region" description="Basic and acidic residues" evidence="12">
    <location>
        <begin position="1"/>
        <end position="14"/>
    </location>
</feature>
<feature type="domain" description="Acyl-ACP thioesterase-like C-terminal" evidence="14">
    <location>
        <begin position="304"/>
        <end position="417"/>
    </location>
</feature>
<dbReference type="CDD" id="cd00586">
    <property type="entry name" value="4HBT"/>
    <property type="match status" value="1"/>
</dbReference>
<dbReference type="EMBL" id="PKPP01008483">
    <property type="protein sequence ID" value="PWA50578.1"/>
    <property type="molecule type" value="Genomic_DNA"/>
</dbReference>
<dbReference type="EC" id="3.1.2.-" evidence="11"/>
<keyword evidence="9 11" id="KW-0443">Lipid metabolism</keyword>
<keyword evidence="16" id="KW-1185">Reference proteome</keyword>
<feature type="domain" description="Acyl-ACP thioesterase N-terminal hotdog" evidence="13">
    <location>
        <begin position="144"/>
        <end position="276"/>
    </location>
</feature>
<dbReference type="Pfam" id="PF20791">
    <property type="entry name" value="Acyl-ACP_TE_C"/>
    <property type="match status" value="1"/>
</dbReference>
<name>A0A2U1LNL1_ARTAN</name>
<accession>A0A2U1LNL1</accession>
<feature type="domain" description="Acyl-ACP thioesterase N-terminal hotdog" evidence="13">
    <location>
        <begin position="582"/>
        <end position="638"/>
    </location>
</feature>
<feature type="region of interest" description="Disordered" evidence="12">
    <location>
        <begin position="1"/>
        <end position="37"/>
    </location>
</feature>
<evidence type="ECO:0000256" key="8">
    <source>
        <dbReference type="ARBA" id="ARBA00022946"/>
    </source>
</evidence>
<dbReference type="OrthoDB" id="618395at2759"/>
<evidence type="ECO:0000256" key="2">
    <source>
        <dbReference type="ARBA" id="ARBA00006500"/>
    </source>
</evidence>
<gene>
    <name evidence="15" type="ORF">CTI12_AA472260</name>
</gene>
<feature type="compositionally biased region" description="Basic and acidic residues" evidence="12">
    <location>
        <begin position="451"/>
        <end position="509"/>
    </location>
</feature>
<evidence type="ECO:0000256" key="5">
    <source>
        <dbReference type="ARBA" id="ARBA00022640"/>
    </source>
</evidence>
<evidence type="ECO:0000256" key="9">
    <source>
        <dbReference type="ARBA" id="ARBA00023098"/>
    </source>
</evidence>
<dbReference type="InterPro" id="IPR029069">
    <property type="entry name" value="HotDog_dom_sf"/>
</dbReference>
<dbReference type="PANTHER" id="PTHR31727">
    <property type="entry name" value="OLEOYL-ACYL CARRIER PROTEIN THIOESTERASE 1, CHLOROPLASTIC"/>
    <property type="match status" value="1"/>
</dbReference>
<keyword evidence="5 11" id="KW-0934">Plastid</keyword>
<organism evidence="15 16">
    <name type="scientific">Artemisia annua</name>
    <name type="common">Sweet wormwood</name>
    <dbReference type="NCBI Taxonomy" id="35608"/>
    <lineage>
        <taxon>Eukaryota</taxon>
        <taxon>Viridiplantae</taxon>
        <taxon>Streptophyta</taxon>
        <taxon>Embryophyta</taxon>
        <taxon>Tracheophyta</taxon>
        <taxon>Spermatophyta</taxon>
        <taxon>Magnoliopsida</taxon>
        <taxon>eudicotyledons</taxon>
        <taxon>Gunneridae</taxon>
        <taxon>Pentapetalae</taxon>
        <taxon>asterids</taxon>
        <taxon>campanulids</taxon>
        <taxon>Asterales</taxon>
        <taxon>Asteraceae</taxon>
        <taxon>Asteroideae</taxon>
        <taxon>Anthemideae</taxon>
        <taxon>Artemisiinae</taxon>
        <taxon>Artemisia</taxon>
    </lineage>
</organism>
<feature type="compositionally biased region" description="Gly residues" evidence="12">
    <location>
        <begin position="436"/>
        <end position="449"/>
    </location>
</feature>
<keyword evidence="8" id="KW-0809">Transit peptide</keyword>
<dbReference type="Proteomes" id="UP000245207">
    <property type="component" value="Unassembled WGS sequence"/>
</dbReference>
<evidence type="ECO:0000256" key="10">
    <source>
        <dbReference type="ARBA" id="ARBA00023160"/>
    </source>
</evidence>
<keyword evidence="6 11" id="KW-0378">Hydrolase</keyword>
<proteinExistence type="inferred from homology"/>
<feature type="compositionally biased region" description="Basic and acidic residues" evidence="12">
    <location>
        <begin position="413"/>
        <end position="435"/>
    </location>
</feature>
<dbReference type="Pfam" id="PF01643">
    <property type="entry name" value="Acyl-ACP_TE"/>
    <property type="match status" value="2"/>
</dbReference>
<comment type="subcellular location">
    <subcellularLocation>
        <location evidence="1 11">Plastid</location>
        <location evidence="1 11">Chloroplast</location>
    </subcellularLocation>
</comment>
<keyword evidence="4 11" id="KW-0150">Chloroplast</keyword>
<dbReference type="GO" id="GO:0016297">
    <property type="term" value="F:fatty acyl-[ACP] hydrolase activity"/>
    <property type="evidence" value="ECO:0007669"/>
    <property type="project" value="InterPro"/>
</dbReference>
<dbReference type="InterPro" id="IPR002864">
    <property type="entry name" value="Acyl-ACP_thioesterase_NHD"/>
</dbReference>
<comment type="function">
    <text evidence="11">Plays an essential role in chain termination during de novo fatty acid synthesis.</text>
</comment>
<keyword evidence="7 11" id="KW-0276">Fatty acid metabolism</keyword>
<sequence>MSKPEDIKPSEEINHSAAPDNSAAHNSAALESAAPSVADHSVVNEDSVAGHSAAQETAVVETIAINGCNAVTRDRIHTLTHSQSIHYTSIHRRNKGLLCSPFFERVVPVMAVRTGKQPNAVTVGLTEAAEKESIQLERLRDDGSSYKERFKIRCYEVGFNQTATIETIADLLQEVNGKSNGFSSNAVARTATMRKLHLTWVTTRMYIEIYRYPSWGDVVEIETWCQREGRIGIKRDWIIKDYAYGEVLGRATSKWVMMNVDTRRLQKVSDDVINEYLASCPKALRLAFPEDSNNTLKKIAKLEDPAAYSMLGLMPRRADLDMNKHVNNVTHIGWALESVPQEVIDTHELQSITLDFKHECQHDDIVDSLTSPEPLNVASNESIAFKHDGKNLSRFLHLLRSSSDGLEKTRCRTEWRKLPSVPGKDHGGKGGDEGSHGGSQDGKYHGGFGYVKDHGGESGDGKDHGGEGGDGKDHGGEGGDEKDHGGEGWDGKDHCEGRDGKDHNGEGGDGKVLGEGGDGKDHGGEGGDRKDHGEGGDGKDHGVGGDGKDHGEGGDGKDHEDLDTDYCIIKSHYLQYVDVRDRGDVVEIETWCQREGRIGIKRDWIIKDYAYGEVLGSATSKWVMMNVDTRRLQKVSDDDVINEYLHLEDNNSLKKIAKLEAAYSMLGLMYMNKHVNNVTHIGWALETLKFKHECQHDDIVDSLTSPEPLNVASNESIAFKQDGYHKKVQIDEDVQVTEEIKMETQDTDLTLKVLLQQGAGVQEFKSMLSATMPECSLACPDQEGREGLQRADSFFCLRIFIVL</sequence>
<keyword evidence="10 11" id="KW-0275">Fatty acid biosynthesis</keyword>
<evidence type="ECO:0000256" key="7">
    <source>
        <dbReference type="ARBA" id="ARBA00022832"/>
    </source>
</evidence>
<protein>
    <recommendedName>
        <fullName evidence="11">Acyl-[acyl-carrier-protein] hydrolase</fullName>
        <ecNumber evidence="11">3.1.2.-</ecNumber>
    </recommendedName>
</protein>
<dbReference type="AlphaFoldDB" id="A0A2U1LNL1"/>
<dbReference type="STRING" id="35608.A0A2U1LNL1"/>
<comment type="similarity">
    <text evidence="2 11">Belongs to the acyl-ACP thioesterase family.</text>
</comment>
<feature type="compositionally biased region" description="Basic and acidic residues" evidence="12">
    <location>
        <begin position="517"/>
        <end position="560"/>
    </location>
</feature>
<feature type="compositionally biased region" description="Low complexity" evidence="12">
    <location>
        <begin position="22"/>
        <end position="34"/>
    </location>
</feature>
<evidence type="ECO:0000259" key="14">
    <source>
        <dbReference type="Pfam" id="PF20791"/>
    </source>
</evidence>
<keyword evidence="3 11" id="KW-0444">Lipid biosynthesis</keyword>
<dbReference type="Gene3D" id="3.10.129.10">
    <property type="entry name" value="Hotdog Thioesterase"/>
    <property type="match status" value="2"/>
</dbReference>
<evidence type="ECO:0000313" key="16">
    <source>
        <dbReference type="Proteomes" id="UP000245207"/>
    </source>
</evidence>
<evidence type="ECO:0000256" key="3">
    <source>
        <dbReference type="ARBA" id="ARBA00022516"/>
    </source>
</evidence>
<dbReference type="GO" id="GO:0000036">
    <property type="term" value="F:acyl carrier activity"/>
    <property type="evidence" value="ECO:0007669"/>
    <property type="project" value="TreeGrafter"/>
</dbReference>
<dbReference type="GO" id="GO:0009507">
    <property type="term" value="C:chloroplast"/>
    <property type="evidence" value="ECO:0007669"/>
    <property type="project" value="UniProtKB-SubCell"/>
</dbReference>
<evidence type="ECO:0000256" key="11">
    <source>
        <dbReference type="RuleBase" id="RU363096"/>
    </source>
</evidence>
<evidence type="ECO:0000256" key="1">
    <source>
        <dbReference type="ARBA" id="ARBA00004229"/>
    </source>
</evidence>